<protein>
    <submittedName>
        <fullName evidence="2">Uncharacterized protein</fullName>
    </submittedName>
</protein>
<gene>
    <name evidence="2" type="ORF">PFTANZ_05252</name>
</gene>
<dbReference type="Proteomes" id="UP000030708">
    <property type="component" value="Unassembled WGS sequence"/>
</dbReference>
<proteinExistence type="predicted"/>
<reference evidence="2 3" key="2">
    <citation type="submission" date="2013-02" db="EMBL/GenBank/DDBJ databases">
        <title>The Genome Sequence of Plasmodium falciparum Tanzania (2000708).</title>
        <authorList>
            <consortium name="The Broad Institute Genome Sequencing Platform"/>
            <consortium name="The Broad Institute Genome Sequencing Center for Infectious Disease"/>
            <person name="Neafsey D."/>
            <person name="Cheeseman I."/>
            <person name="Volkman S."/>
            <person name="Adams J."/>
            <person name="Walker B."/>
            <person name="Young S.K."/>
            <person name="Zeng Q."/>
            <person name="Gargeya S."/>
            <person name="Fitzgerald M."/>
            <person name="Haas B."/>
            <person name="Abouelleil A."/>
            <person name="Alvarado L."/>
            <person name="Arachchi H.M."/>
            <person name="Berlin A.M."/>
            <person name="Chapman S.B."/>
            <person name="Dewar J."/>
            <person name="Goldberg J."/>
            <person name="Griggs A."/>
            <person name="Gujja S."/>
            <person name="Hansen M."/>
            <person name="Howarth C."/>
            <person name="Imamovic A."/>
            <person name="Larimer J."/>
            <person name="McCowan C."/>
            <person name="Murphy C."/>
            <person name="Neiman D."/>
            <person name="Pearson M."/>
            <person name="Priest M."/>
            <person name="Roberts A."/>
            <person name="Saif S."/>
            <person name="Shea T."/>
            <person name="Sisk P."/>
            <person name="Sykes S."/>
            <person name="Wortman J."/>
            <person name="Nusbaum C."/>
            <person name="Birren B."/>
        </authorList>
    </citation>
    <scope>NUCLEOTIDE SEQUENCE [LARGE SCALE GENOMIC DNA]</scope>
    <source>
        <strain evidence="3">Tanzania (2000708)</strain>
    </source>
</reference>
<reference evidence="2 3" key="1">
    <citation type="submission" date="2013-02" db="EMBL/GenBank/DDBJ databases">
        <title>The Genome Annotation of Plasmodium falciparum Tanzania (2000708).</title>
        <authorList>
            <consortium name="The Broad Institute Genome Sequencing Platform"/>
            <consortium name="The Broad Institute Genome Sequencing Center for Infectious Disease"/>
            <person name="Neafsey D."/>
            <person name="Hoffman S."/>
            <person name="Volkman S."/>
            <person name="Rosenthal P."/>
            <person name="Walker B."/>
            <person name="Young S.K."/>
            <person name="Zeng Q."/>
            <person name="Gargeya S."/>
            <person name="Fitzgerald M."/>
            <person name="Haas B."/>
            <person name="Abouelleil A."/>
            <person name="Allen A.W."/>
            <person name="Alvarado L."/>
            <person name="Arachchi H.M."/>
            <person name="Berlin A.M."/>
            <person name="Chapman S.B."/>
            <person name="Gainer-Dewar J."/>
            <person name="Goldberg J."/>
            <person name="Griggs A."/>
            <person name="Gujja S."/>
            <person name="Hansen M."/>
            <person name="Howarth C."/>
            <person name="Imamovic A."/>
            <person name="Ireland A."/>
            <person name="Larimer J."/>
            <person name="McCowan C."/>
            <person name="Murphy C."/>
            <person name="Pearson M."/>
            <person name="Poon T.W."/>
            <person name="Priest M."/>
            <person name="Roberts A."/>
            <person name="Saif S."/>
            <person name="Shea T."/>
            <person name="Sisk P."/>
            <person name="Sykes S."/>
            <person name="Wortman J."/>
            <person name="Nusbaum C."/>
            <person name="Birren B."/>
        </authorList>
    </citation>
    <scope>NUCLEOTIDE SEQUENCE [LARGE SCALE GENOMIC DNA]</scope>
    <source>
        <strain evidence="3">Tanzania (2000708)</strain>
    </source>
</reference>
<name>A0A024W055_PLAFA</name>
<sequence>MHDIVERYELKLLINIILNNNYKNVAIQLPDCMLKDSLCITNLLKNEFQKYNKEIIFNESIKNNGSINRNDSECSPYCCKEKKNGEDLHTNEKKKNNCNDNKMDDDKGNIKSSVHVDVVENNNNNNEHNNEHNKKLKNYIFF</sequence>
<evidence type="ECO:0000256" key="1">
    <source>
        <dbReference type="SAM" id="MobiDB-lite"/>
    </source>
</evidence>
<accession>A0A024W055</accession>
<feature type="region of interest" description="Disordered" evidence="1">
    <location>
        <begin position="84"/>
        <end position="106"/>
    </location>
</feature>
<dbReference type="EMBL" id="KI926537">
    <property type="protein sequence ID" value="ETW34087.1"/>
    <property type="molecule type" value="Genomic_DNA"/>
</dbReference>
<dbReference type="AlphaFoldDB" id="A0A024W055"/>
<evidence type="ECO:0000313" key="3">
    <source>
        <dbReference type="Proteomes" id="UP000030708"/>
    </source>
</evidence>
<organism evidence="2 3">
    <name type="scientific">Plasmodium falciparum Tanzania</name>
    <name type="common">2000708</name>
    <dbReference type="NCBI Taxonomy" id="1036725"/>
    <lineage>
        <taxon>Eukaryota</taxon>
        <taxon>Sar</taxon>
        <taxon>Alveolata</taxon>
        <taxon>Apicomplexa</taxon>
        <taxon>Aconoidasida</taxon>
        <taxon>Haemosporida</taxon>
        <taxon>Plasmodiidae</taxon>
        <taxon>Plasmodium</taxon>
        <taxon>Plasmodium (Laverania)</taxon>
    </lineage>
</organism>
<evidence type="ECO:0000313" key="2">
    <source>
        <dbReference type="EMBL" id="ETW34087.1"/>
    </source>
</evidence>